<dbReference type="SMART" id="SM00857">
    <property type="entry name" value="Resolvase"/>
    <property type="match status" value="1"/>
</dbReference>
<dbReference type="Gene3D" id="3.90.1750.20">
    <property type="entry name" value="Putative Large Serine Recombinase, Chain B, Domain 2"/>
    <property type="match status" value="1"/>
</dbReference>
<dbReference type="PROSITE" id="PS51737">
    <property type="entry name" value="RECOMBINASE_DNA_BIND"/>
    <property type="match status" value="1"/>
</dbReference>
<dbReference type="InterPro" id="IPR011109">
    <property type="entry name" value="DNA_bind_recombinase_dom"/>
</dbReference>
<proteinExistence type="predicted"/>
<gene>
    <name evidence="6" type="ORF">GCM10007860_31020</name>
</gene>
<dbReference type="SUPFAM" id="SSF53041">
    <property type="entry name" value="Resolvase-like"/>
    <property type="match status" value="1"/>
</dbReference>
<evidence type="ECO:0000259" key="5">
    <source>
        <dbReference type="PROSITE" id="PS51737"/>
    </source>
</evidence>
<dbReference type="PANTHER" id="PTHR30461">
    <property type="entry name" value="DNA-INVERTASE FROM LAMBDOID PROPHAGE"/>
    <property type="match status" value="1"/>
</dbReference>
<evidence type="ECO:0000256" key="3">
    <source>
        <dbReference type="ARBA" id="ARBA00023172"/>
    </source>
</evidence>
<keyword evidence="2" id="KW-0238">DNA-binding</keyword>
<keyword evidence="3" id="KW-0233">DNA recombination</keyword>
<keyword evidence="1" id="KW-0229">DNA integration</keyword>
<keyword evidence="7" id="KW-1185">Reference proteome</keyword>
<evidence type="ECO:0000256" key="4">
    <source>
        <dbReference type="PROSITE-ProRule" id="PRU10137"/>
    </source>
</evidence>
<dbReference type="Pfam" id="PF07508">
    <property type="entry name" value="Recombinase"/>
    <property type="match status" value="1"/>
</dbReference>
<reference evidence="7" key="1">
    <citation type="journal article" date="2019" name="Int. J. Syst. Evol. Microbiol.">
        <title>The Global Catalogue of Microorganisms (GCM) 10K type strain sequencing project: providing services to taxonomists for standard genome sequencing and annotation.</title>
        <authorList>
            <consortium name="The Broad Institute Genomics Platform"/>
            <consortium name="The Broad Institute Genome Sequencing Center for Infectious Disease"/>
            <person name="Wu L."/>
            <person name="Ma J."/>
        </authorList>
    </citation>
    <scope>NUCLEOTIDE SEQUENCE [LARGE SCALE GENOMIC DNA]</scope>
    <source>
        <strain evidence="7">NBRC 104970</strain>
    </source>
</reference>
<dbReference type="EMBL" id="BSOZ01000077">
    <property type="protein sequence ID" value="GLS05938.1"/>
    <property type="molecule type" value="Genomic_DNA"/>
</dbReference>
<dbReference type="PANTHER" id="PTHR30461:SF23">
    <property type="entry name" value="DNA RECOMBINASE-RELATED"/>
    <property type="match status" value="1"/>
</dbReference>
<feature type="domain" description="Recombinase" evidence="5">
    <location>
        <begin position="168"/>
        <end position="257"/>
    </location>
</feature>
<organism evidence="6 7">
    <name type="scientific">Chitiniphilus shinanonensis</name>
    <dbReference type="NCBI Taxonomy" id="553088"/>
    <lineage>
        <taxon>Bacteria</taxon>
        <taxon>Pseudomonadati</taxon>
        <taxon>Pseudomonadota</taxon>
        <taxon>Betaproteobacteria</taxon>
        <taxon>Neisseriales</taxon>
        <taxon>Chitinibacteraceae</taxon>
        <taxon>Chitiniphilus</taxon>
    </lineage>
</organism>
<dbReference type="RefSeq" id="WP_083930589.1">
    <property type="nucleotide sequence ID" value="NZ_BSOZ01000077.1"/>
</dbReference>
<dbReference type="InterPro" id="IPR050639">
    <property type="entry name" value="SSR_resolvase"/>
</dbReference>
<evidence type="ECO:0000256" key="2">
    <source>
        <dbReference type="ARBA" id="ARBA00023125"/>
    </source>
</evidence>
<dbReference type="CDD" id="cd00338">
    <property type="entry name" value="Ser_Recombinase"/>
    <property type="match status" value="1"/>
</dbReference>
<dbReference type="InterPro" id="IPR006119">
    <property type="entry name" value="Resolv_N"/>
</dbReference>
<dbReference type="InterPro" id="IPR038109">
    <property type="entry name" value="DNA_bind_recomb_sf"/>
</dbReference>
<dbReference type="Pfam" id="PF00239">
    <property type="entry name" value="Resolvase"/>
    <property type="match status" value="1"/>
</dbReference>
<feature type="active site" description="O-(5'-phospho-DNA)-serine intermediate" evidence="4">
    <location>
        <position position="20"/>
    </location>
</feature>
<comment type="caution">
    <text evidence="6">The sequence shown here is derived from an EMBL/GenBank/DDBJ whole genome shotgun (WGS) entry which is preliminary data.</text>
</comment>
<name>A0ABQ6BW31_9NEIS</name>
<evidence type="ECO:0000313" key="6">
    <source>
        <dbReference type="EMBL" id="GLS05938.1"/>
    </source>
</evidence>
<dbReference type="InterPro" id="IPR006118">
    <property type="entry name" value="Recombinase_CS"/>
</dbReference>
<accession>A0ABQ6BW31</accession>
<dbReference type="PROSITE" id="PS00397">
    <property type="entry name" value="RECOMBINASES_1"/>
    <property type="match status" value="1"/>
</dbReference>
<evidence type="ECO:0000313" key="7">
    <source>
        <dbReference type="Proteomes" id="UP001156836"/>
    </source>
</evidence>
<evidence type="ECO:0000256" key="1">
    <source>
        <dbReference type="ARBA" id="ARBA00022908"/>
    </source>
</evidence>
<dbReference type="InterPro" id="IPR036162">
    <property type="entry name" value="Resolvase-like_N_sf"/>
</dbReference>
<protein>
    <recommendedName>
        <fullName evidence="5">Recombinase domain-containing protein</fullName>
    </recommendedName>
</protein>
<dbReference type="Gene3D" id="3.40.50.1390">
    <property type="entry name" value="Resolvase, N-terminal catalytic domain"/>
    <property type="match status" value="1"/>
</dbReference>
<dbReference type="Proteomes" id="UP001156836">
    <property type="component" value="Unassembled WGS sequence"/>
</dbReference>
<sequence length="257" mass="29224">MCSSKIVGIQRLVVLYARVSTERQAVKDLSISDRLNRMRAYCEMHDLAITNEFVDEGRSTTDDNRPEFQKMMQAVVGGDERIHGIVVHSFSRDFRNVTDLALYLRMLREVGARLISVTQEVDDSPIGKFVTLFYGLVDEMNSAENSKHVKRALAENARRGFFNGSKPPYGYKAVVTKVIGRTGYRKMLEIDGEEAAIVREIYDLYEGLQTGRPMGIKKIVEFLNAKCLRRGQLWSVPKVYRILSDSVYTGSYNFGAR</sequence>